<evidence type="ECO:0000313" key="1">
    <source>
        <dbReference type="EMBL" id="OJD12535.1"/>
    </source>
</evidence>
<comment type="caution">
    <text evidence="1">The sequence shown here is derived from an EMBL/GenBank/DDBJ whole genome shotgun (WGS) entry which is preliminary data.</text>
</comment>
<sequence>MPSFPHLPNIPFVPLKRHAGEYVKMRILSSYRLKEKEQNTTMTIMSQQRSQSTPIIQYARRTSFPLMSQQKLEMIEIFSLNSKPLLSETSISTRKILVKALMHLLNGVLILWAQEYEAHKATSGMQA</sequence>
<accession>A0A1J9Q8M7</accession>
<dbReference type="Proteomes" id="UP000242791">
    <property type="component" value="Unassembled WGS sequence"/>
</dbReference>
<dbReference type="EMBL" id="LGTZ01002579">
    <property type="protein sequence ID" value="OJD12535.1"/>
    <property type="molecule type" value="Genomic_DNA"/>
</dbReference>
<organism evidence="1 2">
    <name type="scientific">Blastomyces percursus</name>
    <dbReference type="NCBI Taxonomy" id="1658174"/>
    <lineage>
        <taxon>Eukaryota</taxon>
        <taxon>Fungi</taxon>
        <taxon>Dikarya</taxon>
        <taxon>Ascomycota</taxon>
        <taxon>Pezizomycotina</taxon>
        <taxon>Eurotiomycetes</taxon>
        <taxon>Eurotiomycetidae</taxon>
        <taxon>Onygenales</taxon>
        <taxon>Ajellomycetaceae</taxon>
        <taxon>Blastomyces</taxon>
    </lineage>
</organism>
<keyword evidence="2" id="KW-1185">Reference proteome</keyword>
<gene>
    <name evidence="1" type="ORF">ACJ73_09333</name>
</gene>
<dbReference type="VEuPathDB" id="FungiDB:ACJ73_09333"/>
<reference evidence="1 2" key="1">
    <citation type="submission" date="2015-08" db="EMBL/GenBank/DDBJ databases">
        <title>Emmonsia species relationships and genome sequence.</title>
        <authorList>
            <person name="Cuomo C.A."/>
            <person name="Schwartz I.S."/>
            <person name="Kenyon C."/>
            <person name="De Hoog G.S."/>
            <person name="Govender N.P."/>
            <person name="Botha A."/>
            <person name="Moreno L."/>
            <person name="De Vries M."/>
            <person name="Munoz J.F."/>
            <person name="Stielow J.B."/>
        </authorList>
    </citation>
    <scope>NUCLEOTIDE SEQUENCE [LARGE SCALE GENOMIC DNA]</scope>
    <source>
        <strain evidence="1 2">EI222</strain>
    </source>
</reference>
<name>A0A1J9Q8M7_9EURO</name>
<evidence type="ECO:0000313" key="2">
    <source>
        <dbReference type="Proteomes" id="UP000242791"/>
    </source>
</evidence>
<protein>
    <submittedName>
        <fullName evidence="1">Uncharacterized protein</fullName>
    </submittedName>
</protein>
<proteinExistence type="predicted"/>
<dbReference type="AlphaFoldDB" id="A0A1J9Q8M7"/>